<keyword evidence="3" id="KW-0813">Transport</keyword>
<dbReference type="GO" id="GO:0005737">
    <property type="term" value="C:cytoplasm"/>
    <property type="evidence" value="ECO:0007669"/>
    <property type="project" value="UniProtKB-SubCell"/>
</dbReference>
<evidence type="ECO:0000313" key="11">
    <source>
        <dbReference type="Proteomes" id="UP001146670"/>
    </source>
</evidence>
<dbReference type="PANTHER" id="PTHR45008:SF1">
    <property type="entry name" value="PTS SYSTEM GLUCOSE-SPECIFIC EIIA COMPONENT"/>
    <property type="match status" value="1"/>
</dbReference>
<proteinExistence type="predicted"/>
<dbReference type="AlphaFoldDB" id="A0A9X3FNG2"/>
<comment type="subcellular location">
    <subcellularLocation>
        <location evidence="2">Cell membrane</location>
        <topology evidence="2">Multi-pass membrane protein</topology>
    </subcellularLocation>
    <subcellularLocation>
        <location evidence="1">Cytoplasm</location>
    </subcellularLocation>
</comment>
<dbReference type="GO" id="GO:0005886">
    <property type="term" value="C:plasma membrane"/>
    <property type="evidence" value="ECO:0007669"/>
    <property type="project" value="UniProtKB-SubCell"/>
</dbReference>
<dbReference type="Pfam" id="PF00358">
    <property type="entry name" value="PTS_EIIA_1"/>
    <property type="match status" value="1"/>
</dbReference>
<evidence type="ECO:0000256" key="4">
    <source>
        <dbReference type="ARBA" id="ARBA00022597"/>
    </source>
</evidence>
<dbReference type="SUPFAM" id="SSF51261">
    <property type="entry name" value="Duplicated hybrid motif"/>
    <property type="match status" value="1"/>
</dbReference>
<evidence type="ECO:0000256" key="3">
    <source>
        <dbReference type="ARBA" id="ARBA00022448"/>
    </source>
</evidence>
<gene>
    <name evidence="10" type="ORF">OW157_01715</name>
</gene>
<dbReference type="Gene3D" id="2.70.70.10">
    <property type="entry name" value="Glucose Permease (Domain IIA)"/>
    <property type="match status" value="1"/>
</dbReference>
<evidence type="ECO:0000259" key="9">
    <source>
        <dbReference type="PROSITE" id="PS51093"/>
    </source>
</evidence>
<sequence length="184" mass="20374">MLEFLRDQDWWPGEETEDTSQTTETIGHQDLYAPASGDLLPITEVADAVFSQKMMGDGFAIQPLTEGQVFSPVAGRVEKIHTHEHAVSIVTKRGLEFLIHLGLNTVELPGYPFKALVAEGDQVEVGTPLAEMDLDAIRRHHYKTTIVVVLTNMDVGAEVQLLRAENDQVKAKEKIAELKVLEEG</sequence>
<dbReference type="NCBIfam" id="TIGR00830">
    <property type="entry name" value="PTBA"/>
    <property type="match status" value="1"/>
</dbReference>
<dbReference type="GO" id="GO:0009401">
    <property type="term" value="P:phosphoenolpyruvate-dependent sugar phosphotransferase system"/>
    <property type="evidence" value="ECO:0007669"/>
    <property type="project" value="UniProtKB-KW"/>
</dbReference>
<evidence type="ECO:0000256" key="1">
    <source>
        <dbReference type="ARBA" id="ARBA00004496"/>
    </source>
</evidence>
<dbReference type="FunFam" id="2.70.70.10:FF:000001">
    <property type="entry name" value="PTS system glucose-specific IIA component"/>
    <property type="match status" value="1"/>
</dbReference>
<evidence type="ECO:0000256" key="7">
    <source>
        <dbReference type="ARBA" id="ARBA00022777"/>
    </source>
</evidence>
<evidence type="ECO:0000256" key="2">
    <source>
        <dbReference type="ARBA" id="ARBA00004651"/>
    </source>
</evidence>
<dbReference type="PROSITE" id="PS00371">
    <property type="entry name" value="PTS_EIIA_TYPE_1_HIS"/>
    <property type="match status" value="1"/>
</dbReference>
<evidence type="ECO:0000256" key="8">
    <source>
        <dbReference type="SAM" id="MobiDB-lite"/>
    </source>
</evidence>
<dbReference type="InterPro" id="IPR050890">
    <property type="entry name" value="PTS_EIIA_component"/>
</dbReference>
<organism evidence="10 11">
    <name type="scientific">Aerococcus kribbianus</name>
    <dbReference type="NCBI Taxonomy" id="2999064"/>
    <lineage>
        <taxon>Bacteria</taxon>
        <taxon>Bacillati</taxon>
        <taxon>Bacillota</taxon>
        <taxon>Bacilli</taxon>
        <taxon>Lactobacillales</taxon>
        <taxon>Aerococcaceae</taxon>
        <taxon>Aerococcus</taxon>
    </lineage>
</organism>
<name>A0A9X3FNG2_9LACT</name>
<feature type="region of interest" description="Disordered" evidence="8">
    <location>
        <begin position="1"/>
        <end position="25"/>
    </location>
</feature>
<evidence type="ECO:0000256" key="6">
    <source>
        <dbReference type="ARBA" id="ARBA00022683"/>
    </source>
</evidence>
<dbReference type="Proteomes" id="UP001146670">
    <property type="component" value="Unassembled WGS sequence"/>
</dbReference>
<keyword evidence="5" id="KW-0808">Transferase</keyword>
<comment type="caution">
    <text evidence="10">The sequence shown here is derived from an EMBL/GenBank/DDBJ whole genome shotgun (WGS) entry which is preliminary data.</text>
</comment>
<keyword evidence="4 10" id="KW-0762">Sugar transport</keyword>
<accession>A0A9X3FNG2</accession>
<dbReference type="PROSITE" id="PS51093">
    <property type="entry name" value="PTS_EIIA_TYPE_1"/>
    <property type="match status" value="1"/>
</dbReference>
<dbReference type="PANTHER" id="PTHR45008">
    <property type="entry name" value="PTS SYSTEM GLUCOSE-SPECIFIC EIIA COMPONENT"/>
    <property type="match status" value="1"/>
</dbReference>
<dbReference type="GO" id="GO:0016301">
    <property type="term" value="F:kinase activity"/>
    <property type="evidence" value="ECO:0007669"/>
    <property type="project" value="UniProtKB-KW"/>
</dbReference>
<feature type="domain" description="PTS EIIA type-1" evidence="9">
    <location>
        <begin position="47"/>
        <end position="152"/>
    </location>
</feature>
<keyword evidence="11" id="KW-1185">Reference proteome</keyword>
<dbReference type="InterPro" id="IPR001127">
    <property type="entry name" value="PTS_EIIA_1_perm"/>
</dbReference>
<evidence type="ECO:0000313" key="10">
    <source>
        <dbReference type="EMBL" id="MCZ0725281.1"/>
    </source>
</evidence>
<dbReference type="EMBL" id="JAPRFR010000001">
    <property type="protein sequence ID" value="MCZ0725281.1"/>
    <property type="molecule type" value="Genomic_DNA"/>
</dbReference>
<dbReference type="InterPro" id="IPR011055">
    <property type="entry name" value="Dup_hybrid_motif"/>
</dbReference>
<dbReference type="RefSeq" id="WP_268751605.1">
    <property type="nucleotide sequence ID" value="NZ_JAPRFQ010000001.1"/>
</dbReference>
<keyword evidence="7" id="KW-0418">Kinase</keyword>
<evidence type="ECO:0000256" key="5">
    <source>
        <dbReference type="ARBA" id="ARBA00022679"/>
    </source>
</evidence>
<protein>
    <submittedName>
        <fullName evidence="10">PTS glucose transporter subunit IIA</fullName>
    </submittedName>
</protein>
<reference evidence="10" key="1">
    <citation type="submission" date="2022-12" db="EMBL/GenBank/DDBJ databases">
        <title>Description and comparative metabolic analysis of Aerococcus sp. nov., isolated from the feces of a pig.</title>
        <authorList>
            <person name="Chang Y.-H."/>
        </authorList>
    </citation>
    <scope>NUCLEOTIDE SEQUENCE</scope>
    <source>
        <strain evidence="10">YH-aer222</strain>
    </source>
</reference>
<keyword evidence="6" id="KW-0598">Phosphotransferase system</keyword>